<feature type="signal peptide" evidence="1">
    <location>
        <begin position="1"/>
        <end position="23"/>
    </location>
</feature>
<reference evidence="2" key="2">
    <citation type="submission" date="2020-09" db="EMBL/GenBank/DDBJ databases">
        <authorList>
            <person name="Sun Q."/>
            <person name="Kim S."/>
        </authorList>
    </citation>
    <scope>NUCLEOTIDE SEQUENCE</scope>
    <source>
        <strain evidence="2">KCTC 12710</strain>
    </source>
</reference>
<keyword evidence="1" id="KW-0732">Signal</keyword>
<dbReference type="EMBL" id="BMWZ01000006">
    <property type="protein sequence ID" value="GGZ87059.1"/>
    <property type="molecule type" value="Genomic_DNA"/>
</dbReference>
<organism evidence="2 3">
    <name type="scientific">Algibacter mikhailovii</name>
    <dbReference type="NCBI Taxonomy" id="425498"/>
    <lineage>
        <taxon>Bacteria</taxon>
        <taxon>Pseudomonadati</taxon>
        <taxon>Bacteroidota</taxon>
        <taxon>Flavobacteriia</taxon>
        <taxon>Flavobacteriales</taxon>
        <taxon>Flavobacteriaceae</taxon>
        <taxon>Algibacter</taxon>
    </lineage>
</organism>
<dbReference type="RefSeq" id="WP_189361474.1">
    <property type="nucleotide sequence ID" value="NZ_BMWZ01000006.1"/>
</dbReference>
<dbReference type="Proteomes" id="UP000636004">
    <property type="component" value="Unassembled WGS sequence"/>
</dbReference>
<sequence length="187" mass="21375">MNSLVKTFSIVALYFLFPFFCFSQPTPKPDPDPDPVTITISLVVDTKNFDPTDWQKSCHFEAKRSDSVRVNPSVPGQLEDFNVNAWPGDIIIWKGKPSYFFKNTVNIKKVKYNKGDRIFKHKDHGSPFWSKKVDAKVMGGAKDGSDYEYDIIFKIKRAKRANGHYKIDPKISIRPRPGILTDSLSDK</sequence>
<proteinExistence type="predicted"/>
<dbReference type="AlphaFoldDB" id="A0A918VBY0"/>
<evidence type="ECO:0000313" key="3">
    <source>
        <dbReference type="Proteomes" id="UP000636004"/>
    </source>
</evidence>
<gene>
    <name evidence="2" type="ORF">GCM10007028_26490</name>
</gene>
<name>A0A918VBY0_9FLAO</name>
<comment type="caution">
    <text evidence="2">The sequence shown here is derived from an EMBL/GenBank/DDBJ whole genome shotgun (WGS) entry which is preliminary data.</text>
</comment>
<protein>
    <submittedName>
        <fullName evidence="2">Uncharacterized protein</fullName>
    </submittedName>
</protein>
<accession>A0A918VBY0</accession>
<reference evidence="2" key="1">
    <citation type="journal article" date="2014" name="Int. J. Syst. Evol. Microbiol.">
        <title>Complete genome sequence of Corynebacterium casei LMG S-19264T (=DSM 44701T), isolated from a smear-ripened cheese.</title>
        <authorList>
            <consortium name="US DOE Joint Genome Institute (JGI-PGF)"/>
            <person name="Walter F."/>
            <person name="Albersmeier A."/>
            <person name="Kalinowski J."/>
            <person name="Ruckert C."/>
        </authorList>
    </citation>
    <scope>NUCLEOTIDE SEQUENCE</scope>
    <source>
        <strain evidence="2">KCTC 12710</strain>
    </source>
</reference>
<evidence type="ECO:0000313" key="2">
    <source>
        <dbReference type="EMBL" id="GGZ87059.1"/>
    </source>
</evidence>
<evidence type="ECO:0000256" key="1">
    <source>
        <dbReference type="SAM" id="SignalP"/>
    </source>
</evidence>
<keyword evidence="3" id="KW-1185">Reference proteome</keyword>
<feature type="chain" id="PRO_5037019969" evidence="1">
    <location>
        <begin position="24"/>
        <end position="187"/>
    </location>
</feature>